<dbReference type="PANTHER" id="PTHR35565">
    <property type="entry name" value="CYTOPLASMIC PROTEIN-RELATED"/>
    <property type="match status" value="1"/>
</dbReference>
<reference evidence="5" key="1">
    <citation type="submission" date="2019-08" db="EMBL/GenBank/DDBJ databases">
        <title>Limnoglobus roseus gen. nov., sp. nov., a novel freshwater planctomycete with a giant genome from the family Gemmataceae.</title>
        <authorList>
            <person name="Kulichevskaya I.S."/>
            <person name="Naumoff D.G."/>
            <person name="Miroshnikov K."/>
            <person name="Ivanova A."/>
            <person name="Philippov D.A."/>
            <person name="Hakobyan A."/>
            <person name="Rijpstra I.C."/>
            <person name="Sinninghe Damste J.S."/>
            <person name="Liesack W."/>
            <person name="Dedysh S.N."/>
        </authorList>
    </citation>
    <scope>NUCLEOTIDE SEQUENCE [LARGE SCALE GENOMIC DNA]</scope>
    <source>
        <strain evidence="5">PX52</strain>
    </source>
</reference>
<feature type="domain" description="TssC1 N-terminal" evidence="2">
    <location>
        <begin position="74"/>
        <end position="373"/>
    </location>
</feature>
<dbReference type="NCBIfam" id="TIGR03355">
    <property type="entry name" value="VI_chp_2"/>
    <property type="match status" value="1"/>
</dbReference>
<dbReference type="InterPro" id="IPR044031">
    <property type="entry name" value="TssC1_N"/>
</dbReference>
<dbReference type="InterPro" id="IPR010269">
    <property type="entry name" value="T6SS_TssC-like"/>
</dbReference>
<evidence type="ECO:0000313" key="4">
    <source>
        <dbReference type="EMBL" id="QEL19743.1"/>
    </source>
</evidence>
<dbReference type="OrthoDB" id="9764000at2"/>
<dbReference type="Pfam" id="PF18945">
    <property type="entry name" value="VipB_2"/>
    <property type="match status" value="1"/>
</dbReference>
<dbReference type="Pfam" id="PF05943">
    <property type="entry name" value="VipB"/>
    <property type="match status" value="1"/>
</dbReference>
<dbReference type="InterPro" id="IPR044032">
    <property type="entry name" value="TssC1_C"/>
</dbReference>
<dbReference type="EMBL" id="CP042425">
    <property type="protein sequence ID" value="QEL19743.1"/>
    <property type="molecule type" value="Genomic_DNA"/>
</dbReference>
<keyword evidence="5" id="KW-1185">Reference proteome</keyword>
<dbReference type="AlphaFoldDB" id="A0A5C1ANP4"/>
<evidence type="ECO:0000259" key="2">
    <source>
        <dbReference type="Pfam" id="PF05943"/>
    </source>
</evidence>
<protein>
    <submittedName>
        <fullName evidence="4">Type VI secretion system contractile sheath large subunit</fullName>
    </submittedName>
</protein>
<name>A0A5C1ANP4_9BACT</name>
<dbReference type="KEGG" id="lrs:PX52LOC_06822"/>
<gene>
    <name evidence="4" type="ORF">PX52LOC_06822</name>
</gene>
<sequence length="499" mass="55326">MAEQKAASESAAATTTTEGGGLLDQVLNATKPKSDTQKQQNKQFIEAVIRSALEAQPGSVVSGDVERTIQAWKAEIDRKLSVQLNEILHHPDFQKLEGTWRGVKYLVDQSETSARLKLRVLNINKRTLSKDLERAIEFDQSQLFKKVYEAEYGTLGGSPFGMLVGDYEFDGKSAEDVAMLQKLAGVAGAAHAPFVAAAGHDMFNLDSFTELNNPRDLEKIFESIEYAAWKSFRESEDSRYVALTMPRVLGRLPYGTGLTDKRVDEFNYEESVDGTDHNKYLWMNSAWAFAARTTAAYAKDGWFMRTRGVEGGGQVEGLPLHVFNEAGGKTAKCPSEVLIPDRREAELSGLGFLPLLHYKDTDKAVFLGSQTSQKPKKYFDPSANANAELSTKLNYMLCVSRFAHYLKAMARDKVGSFAERGEMEKWLNQWIGNYVVSNPEDVGPETKAQCPLAAASVSVTEVKGKPGWYQAVAHLRPHFQLEGLATSMRLVAELPQKKS</sequence>
<accession>A0A5C1ANP4</accession>
<dbReference type="PANTHER" id="PTHR35565:SF3">
    <property type="entry name" value="TYPE VI SECRETION SYSTEM SHEATH PROTEIN TSSC1"/>
    <property type="match status" value="1"/>
</dbReference>
<dbReference type="Proteomes" id="UP000324974">
    <property type="component" value="Chromosome"/>
</dbReference>
<evidence type="ECO:0000256" key="1">
    <source>
        <dbReference type="SAM" id="MobiDB-lite"/>
    </source>
</evidence>
<feature type="domain" description="TssC1 C-terminal" evidence="3">
    <location>
        <begin position="383"/>
        <end position="494"/>
    </location>
</feature>
<feature type="region of interest" description="Disordered" evidence="1">
    <location>
        <begin position="1"/>
        <end position="39"/>
    </location>
</feature>
<evidence type="ECO:0000313" key="5">
    <source>
        <dbReference type="Proteomes" id="UP000324974"/>
    </source>
</evidence>
<feature type="compositionally biased region" description="Low complexity" evidence="1">
    <location>
        <begin position="7"/>
        <end position="17"/>
    </location>
</feature>
<proteinExistence type="predicted"/>
<dbReference type="RefSeq" id="WP_149114105.1">
    <property type="nucleotide sequence ID" value="NZ_CP042425.1"/>
</dbReference>
<evidence type="ECO:0000259" key="3">
    <source>
        <dbReference type="Pfam" id="PF18945"/>
    </source>
</evidence>
<organism evidence="4 5">
    <name type="scientific">Limnoglobus roseus</name>
    <dbReference type="NCBI Taxonomy" id="2598579"/>
    <lineage>
        <taxon>Bacteria</taxon>
        <taxon>Pseudomonadati</taxon>
        <taxon>Planctomycetota</taxon>
        <taxon>Planctomycetia</taxon>
        <taxon>Gemmatales</taxon>
        <taxon>Gemmataceae</taxon>
        <taxon>Limnoglobus</taxon>
    </lineage>
</organism>